<gene>
    <name evidence="8" type="ORF">CHILSU_LOCUS6339</name>
</gene>
<accession>A0ABN8BAF9</accession>
<keyword evidence="6 7" id="KW-0472">Membrane</keyword>
<evidence type="ECO:0000256" key="2">
    <source>
        <dbReference type="ARBA" id="ARBA00010992"/>
    </source>
</evidence>
<feature type="transmembrane region" description="Helical" evidence="7">
    <location>
        <begin position="114"/>
        <end position="136"/>
    </location>
</feature>
<feature type="transmembrane region" description="Helical" evidence="7">
    <location>
        <begin position="148"/>
        <end position="167"/>
    </location>
</feature>
<evidence type="ECO:0000256" key="6">
    <source>
        <dbReference type="ARBA" id="ARBA00023136"/>
    </source>
</evidence>
<dbReference type="Pfam" id="PF00083">
    <property type="entry name" value="Sugar_tr"/>
    <property type="match status" value="1"/>
</dbReference>
<dbReference type="PROSITE" id="PS00217">
    <property type="entry name" value="SUGAR_TRANSPORT_2"/>
    <property type="match status" value="1"/>
</dbReference>
<evidence type="ECO:0000313" key="8">
    <source>
        <dbReference type="EMBL" id="CAH0403081.1"/>
    </source>
</evidence>
<evidence type="ECO:0000256" key="7">
    <source>
        <dbReference type="SAM" id="Phobius"/>
    </source>
</evidence>
<feature type="transmembrane region" description="Helical" evidence="7">
    <location>
        <begin position="414"/>
        <end position="436"/>
    </location>
</feature>
<feature type="transmembrane region" description="Helical" evidence="7">
    <location>
        <begin position="322"/>
        <end position="341"/>
    </location>
</feature>
<feature type="transmembrane region" description="Helical" evidence="7">
    <location>
        <begin position="353"/>
        <end position="378"/>
    </location>
</feature>
<evidence type="ECO:0008006" key="10">
    <source>
        <dbReference type="Google" id="ProtNLM"/>
    </source>
</evidence>
<dbReference type="InterPro" id="IPR005829">
    <property type="entry name" value="Sugar_transporter_CS"/>
</dbReference>
<name>A0ABN8BAF9_CHISP</name>
<evidence type="ECO:0000256" key="5">
    <source>
        <dbReference type="ARBA" id="ARBA00022989"/>
    </source>
</evidence>
<evidence type="ECO:0000256" key="4">
    <source>
        <dbReference type="ARBA" id="ARBA00022692"/>
    </source>
</evidence>
<dbReference type="PANTHER" id="PTHR48020:SF12">
    <property type="entry name" value="PROTON MYO-INOSITOL COTRANSPORTER"/>
    <property type="match status" value="1"/>
</dbReference>
<dbReference type="Gene3D" id="1.20.1250.20">
    <property type="entry name" value="MFS general substrate transporter like domains"/>
    <property type="match status" value="1"/>
</dbReference>
<sequence length="459" mass="51365">MVYKISVTGTAVAEEVEKPSVWKEVVLSFIASLPFLTHGIEATELYATSHSGNFIDSPEKVPWNATALILAAAVTAPILCYISDKFGRKVGIFIVSLTQGISCIPLFLPPNFITTLILHVVAGISTGGLFTILPIYICEINSIKNRGLCLSFMMVMTTLAYVMKLVIDLETMMYLMAAVVMIQLLSMLCLIESPSYCVMAGKMEIAKAKMSKLKCLENDNPNLTKELEILRDESYRAKSHGKLTLAHILRNLIWRDATKIGVLLHTTMVLCGSIVFLDQDKTLMQLRIPSDPDRMLVLVGMFVGSLVTFLLILFVERKYILTFGYITMVLSMGVLAIYTQIDLTVTSLRWVPVAALAILVFGYGVAWGFPTIIVVEIYNLEIRATMVGTLFTYSQIIKLIHIHTYQYIEDYMGIFVLFYIFAAINIYAGVYGLFTIPNLKDKTVKQIEKQLKRIPLIKL</sequence>
<comment type="subcellular location">
    <subcellularLocation>
        <location evidence="1">Membrane</location>
        <topology evidence="1">Multi-pass membrane protein</topology>
    </subcellularLocation>
</comment>
<dbReference type="Proteomes" id="UP001153292">
    <property type="component" value="Chromosome 22"/>
</dbReference>
<reference evidence="8" key="1">
    <citation type="submission" date="2021-12" db="EMBL/GenBank/DDBJ databases">
        <authorList>
            <person name="King R."/>
        </authorList>
    </citation>
    <scope>NUCLEOTIDE SEQUENCE</scope>
</reference>
<organism evidence="8 9">
    <name type="scientific">Chilo suppressalis</name>
    <name type="common">Asiatic rice borer moth</name>
    <dbReference type="NCBI Taxonomy" id="168631"/>
    <lineage>
        <taxon>Eukaryota</taxon>
        <taxon>Metazoa</taxon>
        <taxon>Ecdysozoa</taxon>
        <taxon>Arthropoda</taxon>
        <taxon>Hexapoda</taxon>
        <taxon>Insecta</taxon>
        <taxon>Pterygota</taxon>
        <taxon>Neoptera</taxon>
        <taxon>Endopterygota</taxon>
        <taxon>Lepidoptera</taxon>
        <taxon>Glossata</taxon>
        <taxon>Ditrysia</taxon>
        <taxon>Pyraloidea</taxon>
        <taxon>Crambidae</taxon>
        <taxon>Crambinae</taxon>
        <taxon>Chilo</taxon>
    </lineage>
</organism>
<protein>
    <recommendedName>
        <fullName evidence="10">Major facilitator superfamily (MFS) profile domain-containing protein</fullName>
    </recommendedName>
</protein>
<dbReference type="InterPro" id="IPR036259">
    <property type="entry name" value="MFS_trans_sf"/>
</dbReference>
<evidence type="ECO:0000256" key="1">
    <source>
        <dbReference type="ARBA" id="ARBA00004141"/>
    </source>
</evidence>
<keyword evidence="3" id="KW-0813">Transport</keyword>
<evidence type="ECO:0000256" key="3">
    <source>
        <dbReference type="ARBA" id="ARBA00022448"/>
    </source>
</evidence>
<feature type="transmembrane region" description="Helical" evidence="7">
    <location>
        <begin position="63"/>
        <end position="83"/>
    </location>
</feature>
<dbReference type="PANTHER" id="PTHR48020">
    <property type="entry name" value="PROTON MYO-INOSITOL COTRANSPORTER"/>
    <property type="match status" value="1"/>
</dbReference>
<feature type="transmembrane region" description="Helical" evidence="7">
    <location>
        <begin position="260"/>
        <end position="277"/>
    </location>
</feature>
<keyword evidence="4 7" id="KW-0812">Transmembrane</keyword>
<dbReference type="SUPFAM" id="SSF103473">
    <property type="entry name" value="MFS general substrate transporter"/>
    <property type="match status" value="1"/>
</dbReference>
<comment type="similarity">
    <text evidence="2">Belongs to the major facilitator superfamily. Sugar transporter (TC 2.A.1.1) family.</text>
</comment>
<evidence type="ECO:0000313" key="9">
    <source>
        <dbReference type="Proteomes" id="UP001153292"/>
    </source>
</evidence>
<dbReference type="EMBL" id="OU963915">
    <property type="protein sequence ID" value="CAH0403081.1"/>
    <property type="molecule type" value="Genomic_DNA"/>
</dbReference>
<feature type="transmembrane region" description="Helical" evidence="7">
    <location>
        <begin position="173"/>
        <end position="191"/>
    </location>
</feature>
<feature type="transmembrane region" description="Helical" evidence="7">
    <location>
        <begin position="90"/>
        <end position="108"/>
    </location>
</feature>
<proteinExistence type="inferred from homology"/>
<keyword evidence="5 7" id="KW-1133">Transmembrane helix</keyword>
<dbReference type="InterPro" id="IPR005828">
    <property type="entry name" value="MFS_sugar_transport-like"/>
</dbReference>
<feature type="transmembrane region" description="Helical" evidence="7">
    <location>
        <begin position="297"/>
        <end position="315"/>
    </location>
</feature>
<dbReference type="InterPro" id="IPR050814">
    <property type="entry name" value="Myo-inositol_Transporter"/>
</dbReference>
<keyword evidence="9" id="KW-1185">Reference proteome</keyword>